<dbReference type="Proteomes" id="UP000053718">
    <property type="component" value="Unassembled WGS sequence"/>
</dbReference>
<dbReference type="OrthoDB" id="9811176at2"/>
<evidence type="ECO:0000313" key="1">
    <source>
        <dbReference type="EMBL" id="KFZ27774.1"/>
    </source>
</evidence>
<sequence>MAHPLQELVHKGWLWQGRTAAEQIAPEQLQDSGWPELNRRLGGGWLRGALHELQVQQSFQGELALVLPVLRAQTQPCLWINPPAQPYWPGLAYQQLKCPPIWLHEQDTKQALWAFEQALQSRALGAVVAWFDDLDSHAVRRLQQTAAQHEQLAFVLTPWQATTEARAYVNRLQLHWQQQLQVRVIKRRGGWPLPPAPCAVTQLLPERRRLSA</sequence>
<gene>
    <name evidence="1" type="ORF">IDAT_12815</name>
</gene>
<organism evidence="1 2">
    <name type="scientific">Pseudidiomarina atlantica</name>
    <dbReference type="NCBI Taxonomy" id="1517416"/>
    <lineage>
        <taxon>Bacteria</taxon>
        <taxon>Pseudomonadati</taxon>
        <taxon>Pseudomonadota</taxon>
        <taxon>Gammaproteobacteria</taxon>
        <taxon>Alteromonadales</taxon>
        <taxon>Idiomarinaceae</taxon>
        <taxon>Pseudidiomarina</taxon>
    </lineage>
</organism>
<accession>A0A094IPK9</accession>
<reference evidence="1 2" key="1">
    <citation type="submission" date="2014-06" db="EMBL/GenBank/DDBJ databases">
        <title>Draft genome sequence of Idiomarina sp. MCCC 1A10513.</title>
        <authorList>
            <person name="Du J."/>
            <person name="Lai Q."/>
            <person name="Shao Z."/>
        </authorList>
    </citation>
    <scope>NUCLEOTIDE SEQUENCE [LARGE SCALE GENOMIC DNA]</scope>
    <source>
        <strain evidence="1 2">MCCC 1A10513</strain>
    </source>
</reference>
<evidence type="ECO:0008006" key="3">
    <source>
        <dbReference type="Google" id="ProtNLM"/>
    </source>
</evidence>
<dbReference type="Gene3D" id="3.40.50.300">
    <property type="entry name" value="P-loop containing nucleotide triphosphate hydrolases"/>
    <property type="match status" value="1"/>
</dbReference>
<protein>
    <recommendedName>
        <fullName evidence="3">SOS cell division inhibitor SulA</fullName>
    </recommendedName>
</protein>
<name>A0A094IPK9_9GAMM</name>
<evidence type="ECO:0000313" key="2">
    <source>
        <dbReference type="Proteomes" id="UP000053718"/>
    </source>
</evidence>
<proteinExistence type="predicted"/>
<dbReference type="SUPFAM" id="SSF52540">
    <property type="entry name" value="P-loop containing nucleoside triphosphate hydrolases"/>
    <property type="match status" value="1"/>
</dbReference>
<dbReference type="STRING" id="1517416.IDAT_12815"/>
<dbReference type="AlphaFoldDB" id="A0A094IPK9"/>
<dbReference type="InterPro" id="IPR027417">
    <property type="entry name" value="P-loop_NTPase"/>
</dbReference>
<comment type="caution">
    <text evidence="1">The sequence shown here is derived from an EMBL/GenBank/DDBJ whole genome shotgun (WGS) entry which is preliminary data.</text>
</comment>
<dbReference type="eggNOG" id="COG4544">
    <property type="taxonomic scope" value="Bacteria"/>
</dbReference>
<dbReference type="RefSeq" id="WP_034734337.1">
    <property type="nucleotide sequence ID" value="NZ_JPIN01000022.1"/>
</dbReference>
<dbReference type="EMBL" id="JPIN01000022">
    <property type="protein sequence ID" value="KFZ27774.1"/>
    <property type="molecule type" value="Genomic_DNA"/>
</dbReference>
<keyword evidence="2" id="KW-1185">Reference proteome</keyword>